<feature type="compositionally biased region" description="Polar residues" evidence="4">
    <location>
        <begin position="625"/>
        <end position="646"/>
    </location>
</feature>
<evidence type="ECO:0000256" key="3">
    <source>
        <dbReference type="ARBA" id="ARBA00022825"/>
    </source>
</evidence>
<dbReference type="InterPro" id="IPR036852">
    <property type="entry name" value="Peptidase_S8/S53_dom_sf"/>
</dbReference>
<dbReference type="EMBL" id="PNHP01000006">
    <property type="protein sequence ID" value="PMC80942.1"/>
    <property type="molecule type" value="Genomic_DNA"/>
</dbReference>
<feature type="domain" description="Peptidase S8/S53" evidence="6">
    <location>
        <begin position="274"/>
        <end position="561"/>
    </location>
</feature>
<evidence type="ECO:0000313" key="7">
    <source>
        <dbReference type="EMBL" id="PMC80942.1"/>
    </source>
</evidence>
<organism evidence="7 8">
    <name type="scientific">Anaerococcus hydrogenalis</name>
    <dbReference type="NCBI Taxonomy" id="33029"/>
    <lineage>
        <taxon>Bacteria</taxon>
        <taxon>Bacillati</taxon>
        <taxon>Bacillota</taxon>
        <taxon>Tissierellia</taxon>
        <taxon>Tissierellales</taxon>
        <taxon>Peptoniphilaceae</taxon>
        <taxon>Anaerococcus</taxon>
    </lineage>
</organism>
<dbReference type="Proteomes" id="UP000235658">
    <property type="component" value="Unassembled WGS sequence"/>
</dbReference>
<feature type="transmembrane region" description="Helical" evidence="5">
    <location>
        <begin position="7"/>
        <end position="24"/>
    </location>
</feature>
<dbReference type="SUPFAM" id="SSF52743">
    <property type="entry name" value="Subtilisin-like"/>
    <property type="match status" value="1"/>
</dbReference>
<gene>
    <name evidence="7" type="ORF">CJ192_08195</name>
</gene>
<evidence type="ECO:0000313" key="8">
    <source>
        <dbReference type="Proteomes" id="UP000235658"/>
    </source>
</evidence>
<dbReference type="RefSeq" id="WP_102198437.1">
    <property type="nucleotide sequence ID" value="NZ_PNHP01000006.1"/>
</dbReference>
<feature type="region of interest" description="Disordered" evidence="4">
    <location>
        <begin position="39"/>
        <end position="58"/>
    </location>
</feature>
<dbReference type="Pfam" id="PF00082">
    <property type="entry name" value="Peptidase_S8"/>
    <property type="match status" value="1"/>
</dbReference>
<dbReference type="GO" id="GO:0006508">
    <property type="term" value="P:proteolysis"/>
    <property type="evidence" value="ECO:0007669"/>
    <property type="project" value="UniProtKB-KW"/>
</dbReference>
<keyword evidence="5" id="KW-0812">Transmembrane</keyword>
<evidence type="ECO:0000259" key="6">
    <source>
        <dbReference type="Pfam" id="PF00082"/>
    </source>
</evidence>
<protein>
    <recommendedName>
        <fullName evidence="6">Peptidase S8/S53 domain-containing protein</fullName>
    </recommendedName>
</protein>
<dbReference type="CDD" id="cd00306">
    <property type="entry name" value="Peptidases_S8_S53"/>
    <property type="match status" value="1"/>
</dbReference>
<accession>A0A2N6UHB4</accession>
<feature type="region of interest" description="Disordered" evidence="4">
    <location>
        <begin position="609"/>
        <end position="651"/>
    </location>
</feature>
<feature type="compositionally biased region" description="Basic and acidic residues" evidence="4">
    <location>
        <begin position="609"/>
        <end position="618"/>
    </location>
</feature>
<dbReference type="GO" id="GO:0004252">
    <property type="term" value="F:serine-type endopeptidase activity"/>
    <property type="evidence" value="ECO:0007669"/>
    <property type="project" value="InterPro"/>
</dbReference>
<reference evidence="7 8" key="1">
    <citation type="submission" date="2017-09" db="EMBL/GenBank/DDBJ databases">
        <title>Bacterial strain isolated from the female urinary microbiota.</title>
        <authorList>
            <person name="Thomas-White K."/>
            <person name="Kumar N."/>
            <person name="Forster S."/>
            <person name="Putonti C."/>
            <person name="Lawley T."/>
            <person name="Wolfe A.J."/>
        </authorList>
    </citation>
    <scope>NUCLEOTIDE SEQUENCE [LARGE SCALE GENOMIC DNA]</scope>
    <source>
        <strain evidence="7 8">UMB0204</strain>
    </source>
</reference>
<keyword evidence="2" id="KW-0378">Hydrolase</keyword>
<dbReference type="InterPro" id="IPR023828">
    <property type="entry name" value="Peptidase_S8_Ser-AS"/>
</dbReference>
<name>A0A2N6UHB4_9FIRM</name>
<proteinExistence type="predicted"/>
<evidence type="ECO:0000256" key="1">
    <source>
        <dbReference type="ARBA" id="ARBA00022670"/>
    </source>
</evidence>
<sequence length="848" mass="98413">MKSYRKIAIGFGIGLIAILVFYFGKGFLNLGPKRDRNSNNPDVILSDSKEKNNNSNSKAKAKYIEKRVSMKENYPQKSQKLEFSDKKNFFTIPGKENIKEDDFGEYVDGEILVDVDLDKFDEKIFDKYGAKIIGKCDIWGGYQINIPNKSIDELEKIAEKIKKEEGVVVSRVHWLIPVGINESYPDDNFKIGKKNFDKNNLWDGYDLDKGFDRKNKISEDDPYWSYKITNLSYMWKNLDFKEESHIGVFENGKIGTSKNKDTFIEKDLDFQNLNTQVIEDENKRSKSEKFYKEATKDMKIHTYLVSSILAARHNNLGFSGVGKDTKVYPTVFDFSIFPYLLAYRIDNSSNQIKIFNLSWGYLKEVLYYLNTDKENIKKDSKSKNRTLRRIAKFGLRSEGRNQKQYYRRFQLYLRDNSMVYNVALKKLKEQGKDFLIVNSAGNEGEIIRDIEEYSDVEIKKTTFFEEVDDDIKKRIIIIGASKPEMNKNGKTIFWKNSTTRNLDIVAPGNNVPGYDKNGKLMLWDGTSASAPFVAGLAANLYSAYPDKMNGELAKELIVKSGNIDVIDEFNGENSKLVDAKKLTELVKKKFEEEKEDKKEEKKINRKIIRENKKDDNKGNLEQIENVPSNQSSNKDQENPPSASNDENLSKDKTYKIIQDGKDQGEISILDMGDAYFIDVDKLDEIYFSDSPYFTDPEYSDIANKYKKILSQNQGSYIRENPDGSYYFRLFLGNIDGLENKPNYSYQYFPEYGVFTFAKNNYMKEKEVTFLTSKYAGIILNGKLYVEADWLAWWFGFELDYTFDSKNKIFEYKREGHDIGQEGVDYINISTENYKDIYELLDDNFEKIN</sequence>
<dbReference type="GeneID" id="84579162"/>
<keyword evidence="5" id="KW-0472">Membrane</keyword>
<dbReference type="InterPro" id="IPR000209">
    <property type="entry name" value="Peptidase_S8/S53_dom"/>
</dbReference>
<keyword evidence="5" id="KW-1133">Transmembrane helix</keyword>
<dbReference type="Gene3D" id="3.40.50.200">
    <property type="entry name" value="Peptidase S8/S53 domain"/>
    <property type="match status" value="1"/>
</dbReference>
<dbReference type="PROSITE" id="PS00138">
    <property type="entry name" value="SUBTILASE_SER"/>
    <property type="match status" value="1"/>
</dbReference>
<keyword evidence="1" id="KW-0645">Protease</keyword>
<keyword evidence="3" id="KW-0720">Serine protease</keyword>
<evidence type="ECO:0000256" key="5">
    <source>
        <dbReference type="SAM" id="Phobius"/>
    </source>
</evidence>
<evidence type="ECO:0000256" key="2">
    <source>
        <dbReference type="ARBA" id="ARBA00022801"/>
    </source>
</evidence>
<comment type="caution">
    <text evidence="7">The sequence shown here is derived from an EMBL/GenBank/DDBJ whole genome shotgun (WGS) entry which is preliminary data.</text>
</comment>
<dbReference type="AlphaFoldDB" id="A0A2N6UHB4"/>
<evidence type="ECO:0000256" key="4">
    <source>
        <dbReference type="SAM" id="MobiDB-lite"/>
    </source>
</evidence>